<dbReference type="InterPro" id="IPR029044">
    <property type="entry name" value="Nucleotide-diphossugar_trans"/>
</dbReference>
<reference evidence="21" key="1">
    <citation type="submission" date="2025-08" db="UniProtKB">
        <authorList>
            <consortium name="Ensembl"/>
        </authorList>
    </citation>
    <scope>IDENTIFICATION</scope>
</reference>
<keyword evidence="13" id="KW-1015">Disulfide bond</keyword>
<evidence type="ECO:0000256" key="7">
    <source>
        <dbReference type="ARBA" id="ARBA00022692"/>
    </source>
</evidence>
<dbReference type="Proteomes" id="UP000264800">
    <property type="component" value="Unplaced"/>
</dbReference>
<feature type="domain" description="Galactosyltransferase N-terminal" evidence="20">
    <location>
        <begin position="67"/>
        <end position="200"/>
    </location>
</feature>
<evidence type="ECO:0000313" key="21">
    <source>
        <dbReference type="Ensembl" id="ENSKMAP00000005046.1"/>
    </source>
</evidence>
<dbReference type="Ensembl" id="ENSKMAT00000005135.1">
    <property type="protein sequence ID" value="ENSKMAP00000005046.1"/>
    <property type="gene ID" value="ENSKMAG00000003816.1"/>
</dbReference>
<dbReference type="GO" id="GO:0032580">
    <property type="term" value="C:Golgi cisterna membrane"/>
    <property type="evidence" value="ECO:0007669"/>
    <property type="project" value="UniProtKB-UniRule"/>
</dbReference>
<sequence>LPAADGGFKRGQRVPAVFLFYNKNSSSGCQTEGNKKSQLPGNTTEPLQTTRTAEVHQNSTAGTLGPCPDTPPDLVGPLHVEFDTKRTLDRVREQVGSFLQLGGRFKPPNCVSKQKVAIIIPFRNRYEHLSHWLYYLHPILMRQQVDYGVYVINQDGEGLFNKAKLMNAGHVEALKEYDYDCFVFADVDMIPLDDQNLYRCFDSPRHLAVAVDKFNFHLPYNNLFGGVISLSKDQFLKVNGFSNTFWGWGGEDDDLYNRVMIRLKSISRPDSMIGRYKMIKHNRDLHNEVNPQNPYKVRETIHTFKTDGLNSLKYTVKEVKKDRLFTFISVDVHVPPG</sequence>
<dbReference type="OMA" id="MTHIAAP"/>
<dbReference type="GeneTree" id="ENSGT00940000155244"/>
<keyword evidence="7" id="KW-0812">Transmembrane</keyword>
<comment type="similarity">
    <text evidence="4 17">Belongs to the glycosyltransferase 7 family.</text>
</comment>
<evidence type="ECO:0000256" key="11">
    <source>
        <dbReference type="ARBA" id="ARBA00023034"/>
    </source>
</evidence>
<dbReference type="GO" id="GO:0008092">
    <property type="term" value="F:cytoskeletal protein binding"/>
    <property type="evidence" value="ECO:0007669"/>
    <property type="project" value="TreeGrafter"/>
</dbReference>
<evidence type="ECO:0000256" key="10">
    <source>
        <dbReference type="ARBA" id="ARBA00022989"/>
    </source>
</evidence>
<keyword evidence="22" id="KW-1185">Reference proteome</keyword>
<evidence type="ECO:0000256" key="14">
    <source>
        <dbReference type="ARBA" id="ARBA00023180"/>
    </source>
</evidence>
<dbReference type="AlphaFoldDB" id="A0A3Q2ZN11"/>
<evidence type="ECO:0000256" key="15">
    <source>
        <dbReference type="ARBA" id="ARBA00023211"/>
    </source>
</evidence>
<evidence type="ECO:0000256" key="6">
    <source>
        <dbReference type="ARBA" id="ARBA00022679"/>
    </source>
</evidence>
<dbReference type="STRING" id="37003.ENSKMAP00000005046"/>
<comment type="function">
    <text evidence="17">Responsible for the synthesis of complex-type N-linked oligosaccharides in many glycoproteins as well as the carbohydrate moieties of glycolipids.</text>
</comment>
<keyword evidence="6 17" id="KW-0808">Transferase</keyword>
<name>A0A3Q2ZN11_KRYMA</name>
<evidence type="ECO:0000256" key="13">
    <source>
        <dbReference type="ARBA" id="ARBA00023157"/>
    </source>
</evidence>
<dbReference type="Gene3D" id="3.90.550.10">
    <property type="entry name" value="Spore Coat Polysaccharide Biosynthesis Protein SpsA, Chain A"/>
    <property type="match status" value="1"/>
</dbReference>
<keyword evidence="15 17" id="KW-0464">Manganese</keyword>
<dbReference type="UniPathway" id="UPA00378"/>
<evidence type="ECO:0000256" key="4">
    <source>
        <dbReference type="ARBA" id="ARBA00005735"/>
    </source>
</evidence>
<dbReference type="Pfam" id="PF13733">
    <property type="entry name" value="Glyco_transf_7N"/>
    <property type="match status" value="1"/>
</dbReference>
<evidence type="ECO:0000256" key="18">
    <source>
        <dbReference type="SAM" id="MobiDB-lite"/>
    </source>
</evidence>
<keyword evidence="9 17" id="KW-0735">Signal-anchor</keyword>
<evidence type="ECO:0000256" key="17">
    <source>
        <dbReference type="RuleBase" id="RU368121"/>
    </source>
</evidence>
<comment type="cofactor">
    <cofactor evidence="1 17">
        <name>Mn(2+)</name>
        <dbReference type="ChEBI" id="CHEBI:29035"/>
    </cofactor>
</comment>
<evidence type="ECO:0000256" key="5">
    <source>
        <dbReference type="ARBA" id="ARBA00022676"/>
    </source>
</evidence>
<keyword evidence="10" id="KW-1133">Transmembrane helix</keyword>
<feature type="domain" description="Galactosyltransferase C-terminal" evidence="19">
    <location>
        <begin position="205"/>
        <end position="281"/>
    </location>
</feature>
<dbReference type="SUPFAM" id="SSF53448">
    <property type="entry name" value="Nucleotide-diphospho-sugar transferases"/>
    <property type="match status" value="1"/>
</dbReference>
<keyword evidence="5 17" id="KW-0328">Glycosyltransferase</keyword>
<dbReference type="EC" id="2.4.1.-" evidence="17"/>
<dbReference type="GO" id="GO:0046872">
    <property type="term" value="F:metal ion binding"/>
    <property type="evidence" value="ECO:0007669"/>
    <property type="project" value="UniProtKB-UniRule"/>
</dbReference>
<keyword evidence="14 17" id="KW-0325">Glycoprotein</keyword>
<evidence type="ECO:0000256" key="9">
    <source>
        <dbReference type="ARBA" id="ARBA00022968"/>
    </source>
</evidence>
<dbReference type="GO" id="GO:0006487">
    <property type="term" value="P:protein N-linked glycosylation"/>
    <property type="evidence" value="ECO:0007669"/>
    <property type="project" value="TreeGrafter"/>
</dbReference>
<evidence type="ECO:0000256" key="12">
    <source>
        <dbReference type="ARBA" id="ARBA00023136"/>
    </source>
</evidence>
<dbReference type="GO" id="GO:0000139">
    <property type="term" value="C:Golgi membrane"/>
    <property type="evidence" value="ECO:0007669"/>
    <property type="project" value="UniProtKB-SubCell"/>
</dbReference>
<dbReference type="Pfam" id="PF02709">
    <property type="entry name" value="Glyco_transf_7C"/>
    <property type="match status" value="1"/>
</dbReference>
<proteinExistence type="inferred from homology"/>
<evidence type="ECO:0000256" key="1">
    <source>
        <dbReference type="ARBA" id="ARBA00001936"/>
    </source>
</evidence>
<protein>
    <recommendedName>
        <fullName evidence="17">Beta-1,4-galactosyltransferase</fullName>
        <shortName evidence="17">Beta-1,4-GalTase</shortName>
        <ecNumber evidence="17">2.4.1.-</ecNumber>
    </recommendedName>
</protein>
<dbReference type="CDD" id="cd00899">
    <property type="entry name" value="b4GalT"/>
    <property type="match status" value="1"/>
</dbReference>
<evidence type="ECO:0000259" key="20">
    <source>
        <dbReference type="Pfam" id="PF13733"/>
    </source>
</evidence>
<evidence type="ECO:0000256" key="3">
    <source>
        <dbReference type="ARBA" id="ARBA00004922"/>
    </source>
</evidence>
<dbReference type="InterPro" id="IPR027791">
    <property type="entry name" value="Galactosyl_T_C"/>
</dbReference>
<dbReference type="PANTHER" id="PTHR19300">
    <property type="entry name" value="BETA-1,4-GALACTOSYLTRANSFERASE"/>
    <property type="match status" value="1"/>
</dbReference>
<dbReference type="GO" id="GO:0005975">
    <property type="term" value="P:carbohydrate metabolic process"/>
    <property type="evidence" value="ECO:0007669"/>
    <property type="project" value="InterPro"/>
</dbReference>
<keyword evidence="11 17" id="KW-0333">Golgi apparatus</keyword>
<dbReference type="PANTHER" id="PTHR19300:SF5">
    <property type="entry name" value="BETA-1,4-GALACTOSYLTRANSFERASE 1"/>
    <property type="match status" value="1"/>
</dbReference>
<evidence type="ECO:0000256" key="8">
    <source>
        <dbReference type="ARBA" id="ARBA00022723"/>
    </source>
</evidence>
<feature type="region of interest" description="Disordered" evidence="18">
    <location>
        <begin position="26"/>
        <end position="47"/>
    </location>
</feature>
<comment type="pathway">
    <text evidence="3 17">Protein modification; protein glycosylation.</text>
</comment>
<dbReference type="PRINTS" id="PR02050">
    <property type="entry name" value="B14GALTRFASE"/>
</dbReference>
<evidence type="ECO:0000313" key="22">
    <source>
        <dbReference type="Proteomes" id="UP000264800"/>
    </source>
</evidence>
<dbReference type="InterPro" id="IPR027995">
    <property type="entry name" value="Galactosyl_T_N"/>
</dbReference>
<evidence type="ECO:0000256" key="2">
    <source>
        <dbReference type="ARBA" id="ARBA00004323"/>
    </source>
</evidence>
<dbReference type="InterPro" id="IPR003859">
    <property type="entry name" value="Galactosyl_T"/>
</dbReference>
<keyword evidence="12" id="KW-0472">Membrane</keyword>
<organism evidence="21 22">
    <name type="scientific">Kryptolebias marmoratus</name>
    <name type="common">Mangrove killifish</name>
    <name type="synonym">Rivulus marmoratus</name>
    <dbReference type="NCBI Taxonomy" id="37003"/>
    <lineage>
        <taxon>Eukaryota</taxon>
        <taxon>Metazoa</taxon>
        <taxon>Chordata</taxon>
        <taxon>Craniata</taxon>
        <taxon>Vertebrata</taxon>
        <taxon>Euteleostomi</taxon>
        <taxon>Actinopterygii</taxon>
        <taxon>Neopterygii</taxon>
        <taxon>Teleostei</taxon>
        <taxon>Neoteleostei</taxon>
        <taxon>Acanthomorphata</taxon>
        <taxon>Ovalentaria</taxon>
        <taxon>Atherinomorphae</taxon>
        <taxon>Cyprinodontiformes</taxon>
        <taxon>Rivulidae</taxon>
        <taxon>Kryptolebias</taxon>
    </lineage>
</organism>
<reference evidence="21" key="2">
    <citation type="submission" date="2025-09" db="UniProtKB">
        <authorList>
            <consortium name="Ensembl"/>
        </authorList>
    </citation>
    <scope>IDENTIFICATION</scope>
</reference>
<comment type="subcellular location">
    <subcellularLocation>
        <location evidence="2 17">Golgi apparatus membrane</location>
        <topology evidence="2 17">Single-pass type II membrane protein</topology>
    </subcellularLocation>
</comment>
<evidence type="ECO:0000256" key="16">
    <source>
        <dbReference type="ARBA" id="ARBA00049413"/>
    </source>
</evidence>
<keyword evidence="8 17" id="KW-0479">Metal-binding</keyword>
<dbReference type="FunFam" id="3.90.550.10:FF:000028">
    <property type="entry name" value="beta-1,4-galactosyltransferase 1"/>
    <property type="match status" value="1"/>
</dbReference>
<dbReference type="GO" id="GO:0003831">
    <property type="term" value="F:beta-N-acetylglucosaminylglycopeptide beta-1,4-galactosyltransferase activity"/>
    <property type="evidence" value="ECO:0007669"/>
    <property type="project" value="TreeGrafter"/>
</dbReference>
<evidence type="ECO:0000259" key="19">
    <source>
        <dbReference type="Pfam" id="PF02709"/>
    </source>
</evidence>
<accession>A0A3Q2ZN11</accession>
<comment type="catalytic activity">
    <reaction evidence="16">
        <text>N-acetyl-D-glucosamine + UDP-alpha-D-galactose = beta-D-galactosyl-(1-&gt;4)-N-acetyl-D-glucosamine + UDP + H(+)</text>
        <dbReference type="Rhea" id="RHEA:17745"/>
        <dbReference type="ChEBI" id="CHEBI:15378"/>
        <dbReference type="ChEBI" id="CHEBI:58223"/>
        <dbReference type="ChEBI" id="CHEBI:60152"/>
        <dbReference type="ChEBI" id="CHEBI:66914"/>
        <dbReference type="ChEBI" id="CHEBI:506227"/>
        <dbReference type="EC" id="2.4.1.90"/>
    </reaction>
    <physiologicalReaction direction="left-to-right" evidence="16">
        <dbReference type="Rhea" id="RHEA:17746"/>
    </physiologicalReaction>
</comment>
<dbReference type="GO" id="GO:0003945">
    <property type="term" value="F:N-acetyllactosamine synthase activity"/>
    <property type="evidence" value="ECO:0007669"/>
    <property type="project" value="UniProtKB-EC"/>
</dbReference>